<protein>
    <recommendedName>
        <fullName evidence="4">GtrA-like protein domain-containing protein</fullName>
    </recommendedName>
</protein>
<gene>
    <name evidence="2" type="ORF">CCMP2556_LOCUS39618</name>
</gene>
<organism evidence="2 3">
    <name type="scientific">Durusdinium trenchii</name>
    <dbReference type="NCBI Taxonomy" id="1381693"/>
    <lineage>
        <taxon>Eukaryota</taxon>
        <taxon>Sar</taxon>
        <taxon>Alveolata</taxon>
        <taxon>Dinophyceae</taxon>
        <taxon>Suessiales</taxon>
        <taxon>Symbiodiniaceae</taxon>
        <taxon>Durusdinium</taxon>
    </lineage>
</organism>
<evidence type="ECO:0008006" key="4">
    <source>
        <dbReference type="Google" id="ProtNLM"/>
    </source>
</evidence>
<sequence length="115" mass="13059">MVCFALVLLGTLKYHFVELIAATVVFDCVSFLIQFATWIRFRWRPTSGHEAFRISLGFRGVLLWSLGPVFLCISVLYLTLSAGGIALYGTILTFVTGEVLYRGYQLWRWIRVGST</sequence>
<evidence type="ECO:0000313" key="2">
    <source>
        <dbReference type="EMBL" id="CAK9080800.1"/>
    </source>
</evidence>
<keyword evidence="1" id="KW-0812">Transmembrane</keyword>
<reference evidence="2 3" key="1">
    <citation type="submission" date="2024-02" db="EMBL/GenBank/DDBJ databases">
        <authorList>
            <person name="Chen Y."/>
            <person name="Shah S."/>
            <person name="Dougan E. K."/>
            <person name="Thang M."/>
            <person name="Chan C."/>
        </authorList>
    </citation>
    <scope>NUCLEOTIDE SEQUENCE [LARGE SCALE GENOMIC DNA]</scope>
</reference>
<keyword evidence="3" id="KW-1185">Reference proteome</keyword>
<feature type="transmembrane region" description="Helical" evidence="1">
    <location>
        <begin position="61"/>
        <end position="79"/>
    </location>
</feature>
<keyword evidence="1" id="KW-0472">Membrane</keyword>
<proteinExistence type="predicted"/>
<keyword evidence="1" id="KW-1133">Transmembrane helix</keyword>
<dbReference type="Proteomes" id="UP001642484">
    <property type="component" value="Unassembled WGS sequence"/>
</dbReference>
<feature type="transmembrane region" description="Helical" evidence="1">
    <location>
        <begin position="85"/>
        <end position="101"/>
    </location>
</feature>
<accession>A0ABP0PXQ5</accession>
<evidence type="ECO:0000256" key="1">
    <source>
        <dbReference type="SAM" id="Phobius"/>
    </source>
</evidence>
<dbReference type="EMBL" id="CAXAMN010023784">
    <property type="protein sequence ID" value="CAK9080800.1"/>
    <property type="molecule type" value="Genomic_DNA"/>
</dbReference>
<evidence type="ECO:0000313" key="3">
    <source>
        <dbReference type="Proteomes" id="UP001642484"/>
    </source>
</evidence>
<comment type="caution">
    <text evidence="2">The sequence shown here is derived from an EMBL/GenBank/DDBJ whole genome shotgun (WGS) entry which is preliminary data.</text>
</comment>
<name>A0ABP0PXQ5_9DINO</name>
<feature type="transmembrane region" description="Helical" evidence="1">
    <location>
        <begin position="20"/>
        <end position="41"/>
    </location>
</feature>